<keyword evidence="3" id="KW-1185">Reference proteome</keyword>
<dbReference type="PANTHER" id="PTHR35726:SF4">
    <property type="entry name" value="GLUTAMIC ACID-RICH PROTEIN-LIKE"/>
    <property type="match status" value="1"/>
</dbReference>
<proteinExistence type="predicted"/>
<evidence type="ECO:0000313" key="3">
    <source>
        <dbReference type="Proteomes" id="UP000325081"/>
    </source>
</evidence>
<gene>
    <name evidence="2" type="ORF">STAS_00319</name>
</gene>
<reference evidence="3" key="1">
    <citation type="journal article" date="2019" name="Curr. Biol.">
        <title>Genome Sequence of Striga asiatica Provides Insight into the Evolution of Plant Parasitism.</title>
        <authorList>
            <person name="Yoshida S."/>
            <person name="Kim S."/>
            <person name="Wafula E.K."/>
            <person name="Tanskanen J."/>
            <person name="Kim Y.M."/>
            <person name="Honaas L."/>
            <person name="Yang Z."/>
            <person name="Spallek T."/>
            <person name="Conn C.E."/>
            <person name="Ichihashi Y."/>
            <person name="Cheong K."/>
            <person name="Cui S."/>
            <person name="Der J.P."/>
            <person name="Gundlach H."/>
            <person name="Jiao Y."/>
            <person name="Hori C."/>
            <person name="Ishida J.K."/>
            <person name="Kasahara H."/>
            <person name="Kiba T."/>
            <person name="Kim M.S."/>
            <person name="Koo N."/>
            <person name="Laohavisit A."/>
            <person name="Lee Y.H."/>
            <person name="Lumba S."/>
            <person name="McCourt P."/>
            <person name="Mortimer J.C."/>
            <person name="Mutuku J.M."/>
            <person name="Nomura T."/>
            <person name="Sasaki-Sekimoto Y."/>
            <person name="Seto Y."/>
            <person name="Wang Y."/>
            <person name="Wakatake T."/>
            <person name="Sakakibara H."/>
            <person name="Demura T."/>
            <person name="Yamaguchi S."/>
            <person name="Yoneyama K."/>
            <person name="Manabe R.I."/>
            <person name="Nelson D.C."/>
            <person name="Schulman A.H."/>
            <person name="Timko M.P."/>
            <person name="dePamphilis C.W."/>
            <person name="Choi D."/>
            <person name="Shirasu K."/>
        </authorList>
    </citation>
    <scope>NUCLEOTIDE SEQUENCE [LARGE SCALE GENOMIC DNA]</scope>
    <source>
        <strain evidence="3">cv. UVA1</strain>
    </source>
</reference>
<protein>
    <submittedName>
        <fullName evidence="2">Uncharacterized protein</fullName>
    </submittedName>
</protein>
<evidence type="ECO:0000313" key="2">
    <source>
        <dbReference type="EMBL" id="GER24782.1"/>
    </source>
</evidence>
<dbReference type="EMBL" id="BKCP01000001">
    <property type="protein sequence ID" value="GER24782.1"/>
    <property type="molecule type" value="Genomic_DNA"/>
</dbReference>
<name>A0A5A7NWG1_STRAF</name>
<dbReference type="OrthoDB" id="1077311at2759"/>
<comment type="caution">
    <text evidence="2">The sequence shown here is derived from an EMBL/GenBank/DDBJ whole genome shotgun (WGS) entry which is preliminary data.</text>
</comment>
<feature type="region of interest" description="Disordered" evidence="1">
    <location>
        <begin position="26"/>
        <end position="100"/>
    </location>
</feature>
<organism evidence="2 3">
    <name type="scientific">Striga asiatica</name>
    <name type="common">Asiatic witchweed</name>
    <name type="synonym">Buchnera asiatica</name>
    <dbReference type="NCBI Taxonomy" id="4170"/>
    <lineage>
        <taxon>Eukaryota</taxon>
        <taxon>Viridiplantae</taxon>
        <taxon>Streptophyta</taxon>
        <taxon>Embryophyta</taxon>
        <taxon>Tracheophyta</taxon>
        <taxon>Spermatophyta</taxon>
        <taxon>Magnoliopsida</taxon>
        <taxon>eudicotyledons</taxon>
        <taxon>Gunneridae</taxon>
        <taxon>Pentapetalae</taxon>
        <taxon>asterids</taxon>
        <taxon>lamiids</taxon>
        <taxon>Lamiales</taxon>
        <taxon>Orobanchaceae</taxon>
        <taxon>Buchnereae</taxon>
        <taxon>Striga</taxon>
    </lineage>
</organism>
<dbReference type="PANTHER" id="PTHR35726">
    <property type="entry name" value="GLUTAMIC ACID-RICH PROTEIN-LIKE"/>
    <property type="match status" value="1"/>
</dbReference>
<accession>A0A5A7NWG1</accession>
<evidence type="ECO:0000256" key="1">
    <source>
        <dbReference type="SAM" id="MobiDB-lite"/>
    </source>
</evidence>
<sequence>MAEVAAPPPFDASAYVLFEAIGDSEADQFDGDPVAADDDAESCSRGSAPGGAREEVAGGEDEENLRDRVEEEEDGGGSDLEDGVVDQCRVGGRGSTPAAAEMRMMSEREGDRLFWEACLASRD</sequence>
<feature type="compositionally biased region" description="Acidic residues" evidence="1">
    <location>
        <begin position="57"/>
        <end position="84"/>
    </location>
</feature>
<feature type="compositionally biased region" description="Acidic residues" evidence="1">
    <location>
        <begin position="26"/>
        <end position="41"/>
    </location>
</feature>
<dbReference type="Proteomes" id="UP000325081">
    <property type="component" value="Unassembled WGS sequence"/>
</dbReference>
<dbReference type="AlphaFoldDB" id="A0A5A7NWG1"/>